<keyword evidence="7" id="KW-0378">Hydrolase</keyword>
<evidence type="ECO:0000313" key="11">
    <source>
        <dbReference type="EMBL" id="KAK1590088.1"/>
    </source>
</evidence>
<dbReference type="GeneID" id="85447998"/>
<dbReference type="Gene3D" id="3.30.420.10">
    <property type="entry name" value="Ribonuclease H-like superfamily/Ribonuclease H"/>
    <property type="match status" value="1"/>
</dbReference>
<comment type="caution">
    <text evidence="11">The sequence shown here is derived from an EMBL/GenBank/DDBJ whole genome shotgun (WGS) entry which is preliminary data.</text>
</comment>
<evidence type="ECO:0000256" key="3">
    <source>
        <dbReference type="ARBA" id="ARBA00012180"/>
    </source>
</evidence>
<dbReference type="InterPro" id="IPR036397">
    <property type="entry name" value="RNaseH_sf"/>
</dbReference>
<feature type="domain" description="RNase H type-1" evidence="10">
    <location>
        <begin position="506"/>
        <end position="665"/>
    </location>
</feature>
<feature type="region of interest" description="Disordered" evidence="9">
    <location>
        <begin position="202"/>
        <end position="222"/>
    </location>
</feature>
<dbReference type="AlphaFoldDB" id="A0AAD8V5C2"/>
<dbReference type="GO" id="GO:0046872">
    <property type="term" value="F:metal ion binding"/>
    <property type="evidence" value="ECO:0007669"/>
    <property type="project" value="UniProtKB-KW"/>
</dbReference>
<keyword evidence="4" id="KW-0540">Nuclease</keyword>
<feature type="compositionally biased region" description="Polar residues" evidence="9">
    <location>
        <begin position="11"/>
        <end position="42"/>
    </location>
</feature>
<dbReference type="Proteomes" id="UP001230504">
    <property type="component" value="Unassembled WGS sequence"/>
</dbReference>
<keyword evidence="8" id="KW-0175">Coiled coil</keyword>
<proteinExistence type="inferred from homology"/>
<dbReference type="EC" id="3.1.26.4" evidence="3"/>
<dbReference type="GO" id="GO:0004523">
    <property type="term" value="F:RNA-DNA hybrid ribonuclease activity"/>
    <property type="evidence" value="ECO:0007669"/>
    <property type="project" value="UniProtKB-EC"/>
</dbReference>
<comment type="similarity">
    <text evidence="2">Belongs to the RNase H family.</text>
</comment>
<keyword evidence="6" id="KW-0255">Endonuclease</keyword>
<dbReference type="SUPFAM" id="SSF53098">
    <property type="entry name" value="Ribonuclease H-like"/>
    <property type="match status" value="1"/>
</dbReference>
<feature type="coiled-coil region" evidence="8">
    <location>
        <begin position="103"/>
        <end position="130"/>
    </location>
</feature>
<evidence type="ECO:0000256" key="5">
    <source>
        <dbReference type="ARBA" id="ARBA00022723"/>
    </source>
</evidence>
<evidence type="ECO:0000259" key="10">
    <source>
        <dbReference type="PROSITE" id="PS50879"/>
    </source>
</evidence>
<feature type="region of interest" description="Disordered" evidence="9">
    <location>
        <begin position="679"/>
        <end position="699"/>
    </location>
</feature>
<feature type="region of interest" description="Disordered" evidence="9">
    <location>
        <begin position="1"/>
        <end position="45"/>
    </location>
</feature>
<gene>
    <name evidence="11" type="ORF">LY79DRAFT_670240</name>
</gene>
<sequence length="699" mass="77598">MPVSSFYHSPALSNLSQTRSNQKISSQQTPRVLTSPYTTPDSGQPVVRFSSQQSAETNQDYGPNINLVVSALHKAKNLVETLEVARQAGVSETHEREMFDTRLQAEVEKQNELEAELVSEKKQNQDLRLELHDIKYQNTLIEARIVTEKEQKEALYQELQGLRVTQLTNAAEKGGLQAENAGLRDELSDTKARLKKLEDKMADHHMDAPKGRDDSNTQSDKKHSEILQAINSLQSPQPLDLQITARKRGRKISVSENVPLTHVWQSRLIRLTSNLNRFDVVQDPESENSPTYKSIFLELVPLLSAQRGTPGFDAFLEYSRSGSTYCIVQALREVNVEAGQQAEALKRNGCKDHKGIGECLRAECRISDDGKDRGSRVHQLNLTRDPYCTSVAKMSRAQQKHDPHTPHRIGQLVEPDSDGYVVRRFPTDHVEVYGDNPTNLEIPGGTGHFSLLHVRCHAAPAAADQKPSCHTDSLVVAVHGVCPPQNSPGQPPTRSAVGVYLGPNNVANRACRIPDAADRGHVMRDTDGSDSRDRPQHTQQRADLYAAIAGLMEAARLAQQGLPSPRGAGRAPAPFKLHHVVVKSDSAYLVEGVAGGRSGEPPHMKKWLANGWKNTKGEKVKNEDLWDNLMLTMMSLGKLGVAVEFWQVPKKENKEADRLAKHALEQDVNWFDEKGIFGKDEHKGDKTPETANDELVAME</sequence>
<accession>A0AAD8V5C2</accession>
<feature type="compositionally biased region" description="Basic and acidic residues" evidence="9">
    <location>
        <begin position="679"/>
        <end position="688"/>
    </location>
</feature>
<organism evidence="11 12">
    <name type="scientific">Colletotrichum navitas</name>
    <dbReference type="NCBI Taxonomy" id="681940"/>
    <lineage>
        <taxon>Eukaryota</taxon>
        <taxon>Fungi</taxon>
        <taxon>Dikarya</taxon>
        <taxon>Ascomycota</taxon>
        <taxon>Pezizomycotina</taxon>
        <taxon>Sordariomycetes</taxon>
        <taxon>Hypocreomycetidae</taxon>
        <taxon>Glomerellales</taxon>
        <taxon>Glomerellaceae</taxon>
        <taxon>Colletotrichum</taxon>
        <taxon>Colletotrichum graminicola species complex</taxon>
    </lineage>
</organism>
<dbReference type="InterPro" id="IPR050092">
    <property type="entry name" value="RNase_H"/>
</dbReference>
<evidence type="ECO:0000313" key="12">
    <source>
        <dbReference type="Proteomes" id="UP001230504"/>
    </source>
</evidence>
<dbReference type="GO" id="GO:0043137">
    <property type="term" value="P:DNA replication, removal of RNA primer"/>
    <property type="evidence" value="ECO:0007669"/>
    <property type="project" value="TreeGrafter"/>
</dbReference>
<evidence type="ECO:0000256" key="7">
    <source>
        <dbReference type="ARBA" id="ARBA00022801"/>
    </source>
</evidence>
<keyword evidence="12" id="KW-1185">Reference proteome</keyword>
<evidence type="ECO:0000256" key="2">
    <source>
        <dbReference type="ARBA" id="ARBA00005300"/>
    </source>
</evidence>
<comment type="catalytic activity">
    <reaction evidence="1">
        <text>Endonucleolytic cleavage to 5'-phosphomonoester.</text>
        <dbReference type="EC" id="3.1.26.4"/>
    </reaction>
</comment>
<reference evidence="11" key="1">
    <citation type="submission" date="2021-06" db="EMBL/GenBank/DDBJ databases">
        <title>Comparative genomics, transcriptomics and evolutionary studies reveal genomic signatures of adaptation to plant cell wall in hemibiotrophic fungi.</title>
        <authorList>
            <consortium name="DOE Joint Genome Institute"/>
            <person name="Baroncelli R."/>
            <person name="Diaz J.F."/>
            <person name="Benocci T."/>
            <person name="Peng M."/>
            <person name="Battaglia E."/>
            <person name="Haridas S."/>
            <person name="Andreopoulos W."/>
            <person name="Labutti K."/>
            <person name="Pangilinan J."/>
            <person name="Floch G.L."/>
            <person name="Makela M.R."/>
            <person name="Henrissat B."/>
            <person name="Grigoriev I.V."/>
            <person name="Crouch J.A."/>
            <person name="De Vries R.P."/>
            <person name="Sukno S.A."/>
            <person name="Thon M.R."/>
        </authorList>
    </citation>
    <scope>NUCLEOTIDE SEQUENCE</scope>
    <source>
        <strain evidence="11">CBS 125086</strain>
    </source>
</reference>
<dbReference type="GO" id="GO:0003676">
    <property type="term" value="F:nucleic acid binding"/>
    <property type="evidence" value="ECO:0007669"/>
    <property type="project" value="InterPro"/>
</dbReference>
<protein>
    <recommendedName>
        <fullName evidence="3">ribonuclease H</fullName>
        <ecNumber evidence="3">3.1.26.4</ecNumber>
    </recommendedName>
</protein>
<evidence type="ECO:0000256" key="4">
    <source>
        <dbReference type="ARBA" id="ARBA00022722"/>
    </source>
</evidence>
<keyword evidence="5" id="KW-0479">Metal-binding</keyword>
<dbReference type="Pfam" id="PF00075">
    <property type="entry name" value="RNase_H"/>
    <property type="match status" value="1"/>
</dbReference>
<dbReference type="PANTHER" id="PTHR10642:SF26">
    <property type="entry name" value="RIBONUCLEASE H1"/>
    <property type="match status" value="1"/>
</dbReference>
<dbReference type="PROSITE" id="PS50879">
    <property type="entry name" value="RNASE_H_1"/>
    <property type="match status" value="1"/>
</dbReference>
<evidence type="ECO:0000256" key="8">
    <source>
        <dbReference type="SAM" id="Coils"/>
    </source>
</evidence>
<feature type="compositionally biased region" description="Basic and acidic residues" evidence="9">
    <location>
        <begin position="515"/>
        <end position="536"/>
    </location>
</feature>
<feature type="region of interest" description="Disordered" evidence="9">
    <location>
        <begin position="513"/>
        <end position="538"/>
    </location>
</feature>
<dbReference type="RefSeq" id="XP_060413600.1">
    <property type="nucleotide sequence ID" value="XM_060563758.1"/>
</dbReference>
<dbReference type="InterPro" id="IPR002156">
    <property type="entry name" value="RNaseH_domain"/>
</dbReference>
<dbReference type="CDD" id="cd13934">
    <property type="entry name" value="RNase_H_Dikarya_like"/>
    <property type="match status" value="1"/>
</dbReference>
<evidence type="ECO:0000256" key="9">
    <source>
        <dbReference type="SAM" id="MobiDB-lite"/>
    </source>
</evidence>
<dbReference type="PANTHER" id="PTHR10642">
    <property type="entry name" value="RIBONUCLEASE H1"/>
    <property type="match status" value="1"/>
</dbReference>
<name>A0AAD8V5C2_9PEZI</name>
<evidence type="ECO:0000256" key="1">
    <source>
        <dbReference type="ARBA" id="ARBA00000077"/>
    </source>
</evidence>
<dbReference type="InterPro" id="IPR012337">
    <property type="entry name" value="RNaseH-like_sf"/>
</dbReference>
<dbReference type="EMBL" id="JAHLJV010000034">
    <property type="protein sequence ID" value="KAK1590088.1"/>
    <property type="molecule type" value="Genomic_DNA"/>
</dbReference>
<evidence type="ECO:0000256" key="6">
    <source>
        <dbReference type="ARBA" id="ARBA00022759"/>
    </source>
</evidence>